<dbReference type="GO" id="GO:0008324">
    <property type="term" value="F:monoatomic cation transmembrane transporter activity"/>
    <property type="evidence" value="ECO:0007669"/>
    <property type="project" value="InterPro"/>
</dbReference>
<sequence length="388" mass="43340">MIQYLLQKIQKNSPINSTAGRTKAGVLAGILGLLSNSILFGSKLTIGFLSGSVSIMADAINSLSDTASSVLTLVGFHISAKPADREHPYGHERFEYISGLFVSIIVTYVGFQFLDSSFQKILHPQNLSLSPIIFIVLILSIAIKIWQGAMYRTIGKSIQSNTLNATAQDSLNDVYTTMAVLISAGVEWGTGWRIDGYVGFIIAVYILYSGIQMIKGFVDDLLGSRPTAEEIEKMKQRLSSNTSILGYHDLLIHSYGPSKRFASVHIEVDESWDLNYAHTIIDTIEKEFKETLGVDLVCHLDPVALHDRNYTRLSLILKEILAKIDGNLRMHDFRIEHATEPKILQFDLAVPAKPRYSDEELKQLIQSNLQQQVGKYTLDITFDHNYLL</sequence>
<dbReference type="Gene3D" id="3.30.70.1350">
    <property type="entry name" value="Cation efflux protein, cytoplasmic domain"/>
    <property type="match status" value="1"/>
</dbReference>
<protein>
    <submittedName>
        <fullName evidence="10">Cation diffusion facilitator family transporter</fullName>
    </submittedName>
</protein>
<comment type="subcellular location">
    <subcellularLocation>
        <location evidence="1">Membrane</location>
        <topology evidence="1">Multi-pass membrane protein</topology>
    </subcellularLocation>
</comment>
<dbReference type="InterPro" id="IPR050291">
    <property type="entry name" value="CDF_Transporter"/>
</dbReference>
<keyword evidence="11" id="KW-1185">Reference proteome</keyword>
<evidence type="ECO:0000313" key="10">
    <source>
        <dbReference type="EMBL" id="EOL46184.1"/>
    </source>
</evidence>
<dbReference type="InterPro" id="IPR027470">
    <property type="entry name" value="Cation_efflux_CTD"/>
</dbReference>
<dbReference type="InterPro" id="IPR027469">
    <property type="entry name" value="Cation_efflux_TMD_sf"/>
</dbReference>
<dbReference type="Proteomes" id="UP000013785">
    <property type="component" value="Unassembled WGS sequence"/>
</dbReference>
<feature type="transmembrane region" description="Helical" evidence="7">
    <location>
        <begin position="126"/>
        <end position="146"/>
    </location>
</feature>
<evidence type="ECO:0000313" key="11">
    <source>
        <dbReference type="Proteomes" id="UP000013785"/>
    </source>
</evidence>
<dbReference type="PANTHER" id="PTHR43840:SF15">
    <property type="entry name" value="MITOCHONDRIAL METAL TRANSPORTER 1-RELATED"/>
    <property type="match status" value="1"/>
</dbReference>
<evidence type="ECO:0000256" key="1">
    <source>
        <dbReference type="ARBA" id="ARBA00004141"/>
    </source>
</evidence>
<evidence type="ECO:0000259" key="9">
    <source>
        <dbReference type="Pfam" id="PF16916"/>
    </source>
</evidence>
<dbReference type="GO" id="GO:0016020">
    <property type="term" value="C:membrane"/>
    <property type="evidence" value="ECO:0007669"/>
    <property type="project" value="UniProtKB-SubCell"/>
</dbReference>
<dbReference type="NCBIfam" id="TIGR01297">
    <property type="entry name" value="CDF"/>
    <property type="match status" value="1"/>
</dbReference>
<dbReference type="AlphaFoldDB" id="R3TX48"/>
<gene>
    <name evidence="10" type="ORF">UC3_00990</name>
</gene>
<dbReference type="HOGENOM" id="CLU_013430_3_4_9"/>
<keyword evidence="5 7" id="KW-1133">Transmembrane helix</keyword>
<evidence type="ECO:0000256" key="5">
    <source>
        <dbReference type="ARBA" id="ARBA00022989"/>
    </source>
</evidence>
<feature type="domain" description="Cation efflux protein cytoplasmic" evidence="9">
    <location>
        <begin position="226"/>
        <end position="302"/>
    </location>
</feature>
<keyword evidence="3" id="KW-0813">Transport</keyword>
<dbReference type="OrthoDB" id="9806522at2"/>
<dbReference type="PANTHER" id="PTHR43840">
    <property type="entry name" value="MITOCHONDRIAL METAL TRANSPORTER 1-RELATED"/>
    <property type="match status" value="1"/>
</dbReference>
<name>R3TX48_9ENTE</name>
<dbReference type="Pfam" id="PF01545">
    <property type="entry name" value="Cation_efflux"/>
    <property type="match status" value="1"/>
</dbReference>
<reference evidence="10 11" key="1">
    <citation type="submission" date="2013-02" db="EMBL/GenBank/DDBJ databases">
        <title>The Genome Sequence of Enterococcus phoeniculicola BAA-412.</title>
        <authorList>
            <consortium name="The Broad Institute Genome Sequencing Platform"/>
            <consortium name="The Broad Institute Genome Sequencing Center for Infectious Disease"/>
            <person name="Earl A.M."/>
            <person name="Gilmore M.S."/>
            <person name="Lebreton F."/>
            <person name="Walker B."/>
            <person name="Young S.K."/>
            <person name="Zeng Q."/>
            <person name="Gargeya S."/>
            <person name="Fitzgerald M."/>
            <person name="Haas B."/>
            <person name="Abouelleil A."/>
            <person name="Alvarado L."/>
            <person name="Arachchi H.M."/>
            <person name="Berlin A.M."/>
            <person name="Chapman S.B."/>
            <person name="Dewar J."/>
            <person name="Goldberg J."/>
            <person name="Griggs A."/>
            <person name="Gujja S."/>
            <person name="Hansen M."/>
            <person name="Howarth C."/>
            <person name="Imamovic A."/>
            <person name="Larimer J."/>
            <person name="McCowan C."/>
            <person name="Murphy C."/>
            <person name="Neiman D."/>
            <person name="Pearson M."/>
            <person name="Priest M."/>
            <person name="Roberts A."/>
            <person name="Saif S."/>
            <person name="Shea T."/>
            <person name="Sisk P."/>
            <person name="Sykes S."/>
            <person name="Wortman J."/>
            <person name="Nusbaum C."/>
            <person name="Birren B."/>
        </authorList>
    </citation>
    <scope>NUCLEOTIDE SEQUENCE [LARGE SCALE GENOMIC DNA]</scope>
    <source>
        <strain evidence="10 11">ATCC BAA-412</strain>
    </source>
</reference>
<dbReference type="SUPFAM" id="SSF161111">
    <property type="entry name" value="Cation efflux protein transmembrane domain-like"/>
    <property type="match status" value="1"/>
</dbReference>
<comment type="similarity">
    <text evidence="2">Belongs to the cation diffusion facilitator (CDF) transporter (TC 2.A.4) family.</text>
</comment>
<dbReference type="PATRIC" id="fig|1158610.3.peg.971"/>
<organism evidence="10 11">
    <name type="scientific">Enterococcus phoeniculicola ATCC BAA-412</name>
    <dbReference type="NCBI Taxonomy" id="1158610"/>
    <lineage>
        <taxon>Bacteria</taxon>
        <taxon>Bacillati</taxon>
        <taxon>Bacillota</taxon>
        <taxon>Bacilli</taxon>
        <taxon>Lactobacillales</taxon>
        <taxon>Enterococcaceae</taxon>
        <taxon>Enterococcus</taxon>
    </lineage>
</organism>
<dbReference type="STRING" id="154621.RV11_GL000467"/>
<dbReference type="FunFam" id="1.20.1510.10:FF:000006">
    <property type="entry name" value="Divalent cation efflux transporter"/>
    <property type="match status" value="1"/>
</dbReference>
<proteinExistence type="inferred from homology"/>
<feature type="transmembrane region" description="Helical" evidence="7">
    <location>
        <begin position="94"/>
        <end position="114"/>
    </location>
</feature>
<accession>R3TX48</accession>
<evidence type="ECO:0000256" key="3">
    <source>
        <dbReference type="ARBA" id="ARBA00022448"/>
    </source>
</evidence>
<dbReference type="EMBL" id="AJAT01000011">
    <property type="protein sequence ID" value="EOL46184.1"/>
    <property type="molecule type" value="Genomic_DNA"/>
</dbReference>
<keyword evidence="4 7" id="KW-0812">Transmembrane</keyword>
<dbReference type="SUPFAM" id="SSF160240">
    <property type="entry name" value="Cation efflux protein cytoplasmic domain-like"/>
    <property type="match status" value="1"/>
</dbReference>
<dbReference type="RefSeq" id="WP_010767662.1">
    <property type="nucleotide sequence ID" value="NZ_ASWE01000002.1"/>
</dbReference>
<dbReference type="Pfam" id="PF16916">
    <property type="entry name" value="ZT_dimer"/>
    <property type="match status" value="1"/>
</dbReference>
<feature type="domain" description="Cation efflux protein transmembrane" evidence="8">
    <location>
        <begin position="30"/>
        <end position="222"/>
    </location>
</feature>
<evidence type="ECO:0000256" key="2">
    <source>
        <dbReference type="ARBA" id="ARBA00008114"/>
    </source>
</evidence>
<evidence type="ECO:0000256" key="6">
    <source>
        <dbReference type="ARBA" id="ARBA00023136"/>
    </source>
</evidence>
<dbReference type="eggNOG" id="COG0053">
    <property type="taxonomic scope" value="Bacteria"/>
</dbReference>
<dbReference type="Gene3D" id="1.20.1510.10">
    <property type="entry name" value="Cation efflux protein transmembrane domain"/>
    <property type="match status" value="1"/>
</dbReference>
<comment type="caution">
    <text evidence="10">The sequence shown here is derived from an EMBL/GenBank/DDBJ whole genome shotgun (WGS) entry which is preliminary data.</text>
</comment>
<keyword evidence="6 7" id="KW-0472">Membrane</keyword>
<dbReference type="InterPro" id="IPR058533">
    <property type="entry name" value="Cation_efflux_TM"/>
</dbReference>
<dbReference type="InterPro" id="IPR002524">
    <property type="entry name" value="Cation_efflux"/>
</dbReference>
<evidence type="ECO:0000259" key="8">
    <source>
        <dbReference type="Pfam" id="PF01545"/>
    </source>
</evidence>
<evidence type="ECO:0000256" key="4">
    <source>
        <dbReference type="ARBA" id="ARBA00022692"/>
    </source>
</evidence>
<dbReference type="InterPro" id="IPR036837">
    <property type="entry name" value="Cation_efflux_CTD_sf"/>
</dbReference>
<evidence type="ECO:0000256" key="7">
    <source>
        <dbReference type="SAM" id="Phobius"/>
    </source>
</evidence>